<feature type="chain" id="PRO_5003979035" description="LRR containing protein" evidence="1">
    <location>
        <begin position="20"/>
        <end position="880"/>
    </location>
</feature>
<sequence>MNCMKLYSFVLCFASLIYATESNNVVEIKLDEGYVIEVDTSDKSFESTVLHNSQFLGAIKNNFKNRNVLVVLAFLGLIMGDEHVDLYFSGDKTITFPEESSECNSSCLHLKQKQFYVFGQYVGKYSEIEQVFNNNFSPYYIISGQKFCYIGNLKIHKHTFIDELSNLLFTLYDEIKNSYLVDDNMQNLFVRNKYTNPSEQNVTNPQSISSRLHPNMTDVYEQFFVAFIEKSSLSILLRCSFVFPEVIETYFRIRLQYGKLDATKILQIDLQGYLPNQKSNSRNKTTNNRVKVCITRKWMDSFKRLNNSENIHVLWPMLFSHVRELHLVMKCRYVSFEELLKWRTIIEGKNIGKFVASIFDIHQLPFYYFLEKISLDKSKISVLDLTGCSLCDRDLEVIRDLANLEVLHLPKVIESQNAIVKIFSADSSIGSKLKKLVYDGIIDKSEFYCFEKCPNSLFQTISLDNVEISDRNFQDKDKRFIKRLTFGSDKSMLEFTEHCIEDCITKCPSLNQIVLYNIKQNIGLPNLEVLSFHELTIKFCEMEIDLLTILHFCDSVPIKKVVLEKVIIRYPDDTESISSYNSRKTLQSFSLVESNLLYGRFYDLIKMIRTRKINFVQCNMDMNSLNQAFKSEQMKDLEELEISGNSFSNGYQLDIDNLTNLTSINIINVLRTSKAQKIKYQMCKFSSKRKPRRKKIYCTVLNLSLYPNLTSLVLDIYPKNYSSFKKNLFLAKNLKYLTLHVIAVRIDISKILERNRSIESLCVFGYRKSEMYTTEQEIITSTCKEIALIDIIIKVPTFWKYIANLVQIKTMDIKRLKIETVYENMVSMLYSRISHVRLVIYIKYTAGLVKALNDASNDLKQPNVSFIITDNNVVEPNAHS</sequence>
<evidence type="ECO:0000256" key="1">
    <source>
        <dbReference type="SAM" id="SignalP"/>
    </source>
</evidence>
<organism evidence="2 3">
    <name type="scientific">Trachipleistophora hominis</name>
    <name type="common">Microsporidian parasite</name>
    <dbReference type="NCBI Taxonomy" id="72359"/>
    <lineage>
        <taxon>Eukaryota</taxon>
        <taxon>Fungi</taxon>
        <taxon>Fungi incertae sedis</taxon>
        <taxon>Microsporidia</taxon>
        <taxon>Pleistophoridae</taxon>
        <taxon>Trachipleistophora</taxon>
    </lineage>
</organism>
<evidence type="ECO:0000313" key="3">
    <source>
        <dbReference type="Proteomes" id="UP000011185"/>
    </source>
</evidence>
<accession>L7JUC3</accession>
<name>L7JUC3_TRAHO</name>
<protein>
    <recommendedName>
        <fullName evidence="4">LRR containing protein</fullName>
    </recommendedName>
</protein>
<evidence type="ECO:0000313" key="2">
    <source>
        <dbReference type="EMBL" id="ELQ75078.1"/>
    </source>
</evidence>
<dbReference type="Proteomes" id="UP000011185">
    <property type="component" value="Unassembled WGS sequence"/>
</dbReference>
<dbReference type="HOGENOM" id="CLU_329604_0_0_1"/>
<keyword evidence="1" id="KW-0732">Signal</keyword>
<dbReference type="InParanoid" id="L7JUC3"/>
<dbReference type="EMBL" id="JH993995">
    <property type="protein sequence ID" value="ELQ75078.1"/>
    <property type="molecule type" value="Genomic_DNA"/>
</dbReference>
<proteinExistence type="predicted"/>
<reference evidence="2 3" key="1">
    <citation type="journal article" date="2012" name="PLoS Pathog.">
        <title>The genome of the obligate intracellular parasite Trachipleistophora hominis: new insights into microsporidian genome dynamics and reductive evolution.</title>
        <authorList>
            <person name="Heinz E."/>
            <person name="Williams T.A."/>
            <person name="Nakjang S."/>
            <person name="Noel C.J."/>
            <person name="Swan D.C."/>
            <person name="Goldberg A.V."/>
            <person name="Harris S.R."/>
            <person name="Weinmaier T."/>
            <person name="Markert S."/>
            <person name="Becher D."/>
            <person name="Bernhardt J."/>
            <person name="Dagan T."/>
            <person name="Hacker C."/>
            <person name="Lucocq J.M."/>
            <person name="Schweder T."/>
            <person name="Rattei T."/>
            <person name="Hall N."/>
            <person name="Hirt R.P."/>
            <person name="Embley T.M."/>
        </authorList>
    </citation>
    <scope>NUCLEOTIDE SEQUENCE [LARGE SCALE GENOMIC DNA]</scope>
</reference>
<feature type="signal peptide" evidence="1">
    <location>
        <begin position="1"/>
        <end position="19"/>
    </location>
</feature>
<dbReference type="AlphaFoldDB" id="L7JUC3"/>
<dbReference type="OMA" id="MCNITRI"/>
<dbReference type="Gene3D" id="3.80.10.10">
    <property type="entry name" value="Ribonuclease Inhibitor"/>
    <property type="match status" value="1"/>
</dbReference>
<gene>
    <name evidence="2" type="ORF">THOM_1983</name>
</gene>
<dbReference type="InterPro" id="IPR032675">
    <property type="entry name" value="LRR_dom_sf"/>
</dbReference>
<dbReference type="SUPFAM" id="SSF52047">
    <property type="entry name" value="RNI-like"/>
    <property type="match status" value="1"/>
</dbReference>
<dbReference type="VEuPathDB" id="MicrosporidiaDB:THOM_1983"/>
<keyword evidence="3" id="KW-1185">Reference proteome</keyword>
<evidence type="ECO:0008006" key="4">
    <source>
        <dbReference type="Google" id="ProtNLM"/>
    </source>
</evidence>
<dbReference type="OrthoDB" id="10591676at2759"/>